<dbReference type="EMBL" id="VSSQ01000030">
    <property type="protein sequence ID" value="MPL65904.1"/>
    <property type="molecule type" value="Genomic_DNA"/>
</dbReference>
<dbReference type="InterPro" id="IPR013324">
    <property type="entry name" value="RNA_pol_sigma_r3/r4-like"/>
</dbReference>
<name>A0A644TGC7_9ZZZZ</name>
<dbReference type="InterPro" id="IPR013325">
    <property type="entry name" value="RNA_pol_sigma_r2"/>
</dbReference>
<dbReference type="AlphaFoldDB" id="A0A644TGC7"/>
<dbReference type="GO" id="GO:0016987">
    <property type="term" value="F:sigma factor activity"/>
    <property type="evidence" value="ECO:0007669"/>
    <property type="project" value="UniProtKB-KW"/>
</dbReference>
<dbReference type="Gene3D" id="1.10.10.10">
    <property type="entry name" value="Winged helix-like DNA-binding domain superfamily/Winged helix DNA-binding domain"/>
    <property type="match status" value="1"/>
</dbReference>
<evidence type="ECO:0000256" key="3">
    <source>
        <dbReference type="ARBA" id="ARBA00023082"/>
    </source>
</evidence>
<accession>A0A644TGC7</accession>
<feature type="domain" description="RNA polymerase sigma-70 region 2" evidence="5">
    <location>
        <begin position="16"/>
        <end position="83"/>
    </location>
</feature>
<dbReference type="GO" id="GO:0003677">
    <property type="term" value="F:DNA binding"/>
    <property type="evidence" value="ECO:0007669"/>
    <property type="project" value="InterPro"/>
</dbReference>
<organism evidence="7">
    <name type="scientific">bioreactor metagenome</name>
    <dbReference type="NCBI Taxonomy" id="1076179"/>
    <lineage>
        <taxon>unclassified sequences</taxon>
        <taxon>metagenomes</taxon>
        <taxon>ecological metagenomes</taxon>
    </lineage>
</organism>
<dbReference type="CDD" id="cd06171">
    <property type="entry name" value="Sigma70_r4"/>
    <property type="match status" value="1"/>
</dbReference>
<sequence length="197" mass="22296">MLSSDERPDDLGFKTIYEENVDMLLRVALRISNSTEAAEDIVHDAFGKLVEKKLVFPSGNDAKYWLIRVVKNAAINYAKRKGRETRAYEKWWRSEASPVENVEAGALTIKETGTEAGIQPSVEEDVLRGETARELRRCLNLLPEKLREVLVLKEYGGMNYKEIGKVLGISEGNVKVRAFRAREALLKRMKGEDSHVS</sequence>
<dbReference type="InterPro" id="IPR039425">
    <property type="entry name" value="RNA_pol_sigma-70-like"/>
</dbReference>
<evidence type="ECO:0000256" key="2">
    <source>
        <dbReference type="ARBA" id="ARBA00023015"/>
    </source>
</evidence>
<keyword evidence="3" id="KW-0731">Sigma factor</keyword>
<dbReference type="PANTHER" id="PTHR43133:SF46">
    <property type="entry name" value="RNA POLYMERASE SIGMA-70 FACTOR ECF SUBFAMILY"/>
    <property type="match status" value="1"/>
</dbReference>
<dbReference type="GO" id="GO:0006352">
    <property type="term" value="P:DNA-templated transcription initiation"/>
    <property type="evidence" value="ECO:0007669"/>
    <property type="project" value="InterPro"/>
</dbReference>
<evidence type="ECO:0000259" key="6">
    <source>
        <dbReference type="Pfam" id="PF08281"/>
    </source>
</evidence>
<comment type="similarity">
    <text evidence="1">Belongs to the sigma-70 factor family. ECF subfamily.</text>
</comment>
<dbReference type="InterPro" id="IPR007627">
    <property type="entry name" value="RNA_pol_sigma70_r2"/>
</dbReference>
<dbReference type="InterPro" id="IPR036388">
    <property type="entry name" value="WH-like_DNA-bd_sf"/>
</dbReference>
<dbReference type="PANTHER" id="PTHR43133">
    <property type="entry name" value="RNA POLYMERASE ECF-TYPE SIGMA FACTO"/>
    <property type="match status" value="1"/>
</dbReference>
<dbReference type="SUPFAM" id="SSF88659">
    <property type="entry name" value="Sigma3 and sigma4 domains of RNA polymerase sigma factors"/>
    <property type="match status" value="1"/>
</dbReference>
<dbReference type="InterPro" id="IPR014284">
    <property type="entry name" value="RNA_pol_sigma-70_dom"/>
</dbReference>
<protein>
    <submittedName>
        <fullName evidence="7">ECF RNA polymerase sigma factor SigR</fullName>
    </submittedName>
</protein>
<gene>
    <name evidence="7" type="primary">sigR_1</name>
    <name evidence="7" type="ORF">SDC9_11569</name>
</gene>
<evidence type="ECO:0000259" key="5">
    <source>
        <dbReference type="Pfam" id="PF04542"/>
    </source>
</evidence>
<evidence type="ECO:0000256" key="1">
    <source>
        <dbReference type="ARBA" id="ARBA00010641"/>
    </source>
</evidence>
<evidence type="ECO:0000256" key="4">
    <source>
        <dbReference type="ARBA" id="ARBA00023163"/>
    </source>
</evidence>
<feature type="domain" description="RNA polymerase sigma factor 70 region 4 type 2" evidence="6">
    <location>
        <begin position="133"/>
        <end position="185"/>
    </location>
</feature>
<evidence type="ECO:0000313" key="7">
    <source>
        <dbReference type="EMBL" id="MPL65904.1"/>
    </source>
</evidence>
<keyword evidence="4" id="KW-0804">Transcription</keyword>
<proteinExistence type="inferred from homology"/>
<dbReference type="SUPFAM" id="SSF88946">
    <property type="entry name" value="Sigma2 domain of RNA polymerase sigma factors"/>
    <property type="match status" value="1"/>
</dbReference>
<dbReference type="InterPro" id="IPR013249">
    <property type="entry name" value="RNA_pol_sigma70_r4_t2"/>
</dbReference>
<comment type="caution">
    <text evidence="7">The sequence shown here is derived from an EMBL/GenBank/DDBJ whole genome shotgun (WGS) entry which is preliminary data.</text>
</comment>
<keyword evidence="2" id="KW-0805">Transcription regulation</keyword>
<dbReference type="Gene3D" id="1.10.1740.10">
    <property type="match status" value="1"/>
</dbReference>
<dbReference type="Pfam" id="PF08281">
    <property type="entry name" value="Sigma70_r4_2"/>
    <property type="match status" value="1"/>
</dbReference>
<reference evidence="7" key="1">
    <citation type="submission" date="2019-08" db="EMBL/GenBank/DDBJ databases">
        <authorList>
            <person name="Kucharzyk K."/>
            <person name="Murdoch R.W."/>
            <person name="Higgins S."/>
            <person name="Loffler F."/>
        </authorList>
    </citation>
    <scope>NUCLEOTIDE SEQUENCE</scope>
</reference>
<dbReference type="NCBIfam" id="TIGR02937">
    <property type="entry name" value="sigma70-ECF"/>
    <property type="match status" value="1"/>
</dbReference>
<dbReference type="Pfam" id="PF04542">
    <property type="entry name" value="Sigma70_r2"/>
    <property type="match status" value="1"/>
</dbReference>